<dbReference type="PROSITE" id="PS50157">
    <property type="entry name" value="ZINC_FINGER_C2H2_2"/>
    <property type="match status" value="3"/>
</dbReference>
<feature type="compositionally biased region" description="Low complexity" evidence="8">
    <location>
        <begin position="140"/>
        <end position="152"/>
    </location>
</feature>
<evidence type="ECO:0000256" key="1">
    <source>
        <dbReference type="ARBA" id="ARBA00022723"/>
    </source>
</evidence>
<keyword evidence="2" id="KW-0677">Repeat</keyword>
<evidence type="ECO:0000256" key="4">
    <source>
        <dbReference type="ARBA" id="ARBA00022833"/>
    </source>
</evidence>
<evidence type="ECO:0000259" key="9">
    <source>
        <dbReference type="PROSITE" id="PS50157"/>
    </source>
</evidence>
<feature type="region of interest" description="Disordered" evidence="8">
    <location>
        <begin position="129"/>
        <end position="152"/>
    </location>
</feature>
<evidence type="ECO:0000256" key="8">
    <source>
        <dbReference type="SAM" id="MobiDB-lite"/>
    </source>
</evidence>
<dbReference type="SMART" id="SM00355">
    <property type="entry name" value="ZnF_C2H2"/>
    <property type="match status" value="3"/>
</dbReference>
<dbReference type="InterPro" id="IPR044653">
    <property type="entry name" value="AZF1/2/3-like"/>
</dbReference>
<dbReference type="GO" id="GO:0000976">
    <property type="term" value="F:transcription cis-regulatory region binding"/>
    <property type="evidence" value="ECO:0007669"/>
    <property type="project" value="TreeGrafter"/>
</dbReference>
<feature type="domain" description="C2H2-type" evidence="9">
    <location>
        <begin position="215"/>
        <end position="237"/>
    </location>
</feature>
<reference evidence="11" key="1">
    <citation type="journal article" date="2020" name="Plant J.">
        <title>Transposons played a major role in the diversification between the closely related almond and peach genomes: results from the almond genome sequence.</title>
        <authorList>
            <person name="Alioto T."/>
            <person name="Alexiou K.G."/>
            <person name="Bardil A."/>
            <person name="Barteri F."/>
            <person name="Castanera R."/>
            <person name="Cruz F."/>
            <person name="Dhingra A."/>
            <person name="Duval H."/>
            <person name="Fernandez I Marti A."/>
            <person name="Frias L."/>
            <person name="Galan B."/>
            <person name="Garcia J.L."/>
            <person name="Howad W."/>
            <person name="Gomez-Garrido J."/>
            <person name="Gut M."/>
            <person name="Julca I."/>
            <person name="Morata J."/>
            <person name="Puigdomenech P."/>
            <person name="Ribeca P."/>
            <person name="Rubio Cabetas M.J."/>
            <person name="Vlasova A."/>
            <person name="Wirthensohn M."/>
            <person name="Garcia-Mas J."/>
            <person name="Gabaldon T."/>
            <person name="Casacuberta J.M."/>
            <person name="Arus P."/>
        </authorList>
    </citation>
    <scope>NUCLEOTIDE SEQUENCE [LARGE SCALE GENOMIC DNA]</scope>
    <source>
        <strain evidence="11">cv. Texas</strain>
    </source>
</reference>
<dbReference type="PROSITE" id="PS00028">
    <property type="entry name" value="ZINC_FINGER_C2H2_1"/>
    <property type="match status" value="3"/>
</dbReference>
<evidence type="ECO:0000256" key="5">
    <source>
        <dbReference type="ARBA" id="ARBA00023015"/>
    </source>
</evidence>
<evidence type="ECO:0000256" key="6">
    <source>
        <dbReference type="ARBA" id="ARBA00023163"/>
    </source>
</evidence>
<protein>
    <submittedName>
        <fullName evidence="10">PREDICTED: zinc finger</fullName>
    </submittedName>
</protein>
<feature type="region of interest" description="Disordered" evidence="8">
    <location>
        <begin position="1"/>
        <end position="20"/>
    </location>
</feature>
<accession>A0A5E4EYL3</accession>
<dbReference type="OMA" id="HTCNICY"/>
<keyword evidence="5" id="KW-0805">Transcription regulation</keyword>
<keyword evidence="1" id="KW-0479">Metal-binding</keyword>
<dbReference type="Gramene" id="VVA20857">
    <property type="protein sequence ID" value="VVA20857"/>
    <property type="gene ID" value="Prudul26B015820"/>
</dbReference>
<dbReference type="GO" id="GO:0008270">
    <property type="term" value="F:zinc ion binding"/>
    <property type="evidence" value="ECO:0007669"/>
    <property type="project" value="UniProtKB-KW"/>
</dbReference>
<name>A0A5E4EYL3_PRUDU</name>
<evidence type="ECO:0000256" key="2">
    <source>
        <dbReference type="ARBA" id="ARBA00022737"/>
    </source>
</evidence>
<dbReference type="GO" id="GO:0005634">
    <property type="term" value="C:nucleus"/>
    <property type="evidence" value="ECO:0007669"/>
    <property type="project" value="TreeGrafter"/>
</dbReference>
<evidence type="ECO:0000256" key="3">
    <source>
        <dbReference type="ARBA" id="ARBA00022771"/>
    </source>
</evidence>
<feature type="domain" description="C2H2-type" evidence="9">
    <location>
        <begin position="58"/>
        <end position="85"/>
    </location>
</feature>
<proteinExistence type="predicted"/>
<dbReference type="EMBL" id="CABIKO010000047">
    <property type="protein sequence ID" value="VVA20857.1"/>
    <property type="molecule type" value="Genomic_DNA"/>
</dbReference>
<dbReference type="InterPro" id="IPR013087">
    <property type="entry name" value="Znf_C2H2_type"/>
</dbReference>
<feature type="domain" description="C2H2-type" evidence="9">
    <location>
        <begin position="112"/>
        <end position="139"/>
    </location>
</feature>
<dbReference type="AlphaFoldDB" id="A0A5E4EYL3"/>
<keyword evidence="6" id="KW-0804">Transcription</keyword>
<keyword evidence="4" id="KW-0862">Zinc</keyword>
<evidence type="ECO:0000313" key="10">
    <source>
        <dbReference type="EMBL" id="VVA20857.1"/>
    </source>
</evidence>
<evidence type="ECO:0000313" key="11">
    <source>
        <dbReference type="Proteomes" id="UP000327085"/>
    </source>
</evidence>
<dbReference type="InParanoid" id="A0A5E4EYL3"/>
<dbReference type="InterPro" id="IPR036236">
    <property type="entry name" value="Znf_C2H2_sf"/>
</dbReference>
<dbReference type="GO" id="GO:0003700">
    <property type="term" value="F:DNA-binding transcription factor activity"/>
    <property type="evidence" value="ECO:0007669"/>
    <property type="project" value="InterPro"/>
</dbReference>
<dbReference type="PANTHER" id="PTHR45988">
    <property type="entry name" value="C2H2 TYPE ZINC FINGER TRANSCRIPTION FACTOR FAMILY-RELATED"/>
    <property type="match status" value="1"/>
</dbReference>
<gene>
    <name evidence="10" type="ORF">ALMOND_2B015820</name>
</gene>
<dbReference type="PANTHER" id="PTHR45988:SF18">
    <property type="entry name" value="C2H2-TYPE ZINC FINGER FAMILY PROTEIN"/>
    <property type="match status" value="1"/>
</dbReference>
<keyword evidence="3 7" id="KW-0863">Zinc-finger</keyword>
<sequence>MKNFREEDREYDAVRDEHHVLSEDTKQGVVHGFDDSKGKEVALRSLNCENNQDPDRSRICDVCGKRFGSGQALGGHISVHFEPRLGPKKMNNKFKVTKQHQLQYYPSLDNKFSCHICKKIFPSRKSLYGHMGSHSRRVRSPSFSSSSSSTSSSAECYDLDIKEQDCDQVKFLPGWAKEDRGDMKIANQTPNYNNDFARKYNKFPSSKRLKFLDGHTCNICYKKFPTGQALGGHKRAHYFDGAQPVLQAPAAATVKVASTDDHDDGETIHPIDSSPLMQLAEQALHLASRRILDLDLNEPPKVE</sequence>
<evidence type="ECO:0000256" key="7">
    <source>
        <dbReference type="PROSITE-ProRule" id="PRU00042"/>
    </source>
</evidence>
<organism evidence="10 11">
    <name type="scientific">Prunus dulcis</name>
    <name type="common">Almond</name>
    <name type="synonym">Amygdalus dulcis</name>
    <dbReference type="NCBI Taxonomy" id="3755"/>
    <lineage>
        <taxon>Eukaryota</taxon>
        <taxon>Viridiplantae</taxon>
        <taxon>Streptophyta</taxon>
        <taxon>Embryophyta</taxon>
        <taxon>Tracheophyta</taxon>
        <taxon>Spermatophyta</taxon>
        <taxon>Magnoliopsida</taxon>
        <taxon>eudicotyledons</taxon>
        <taxon>Gunneridae</taxon>
        <taxon>Pentapetalae</taxon>
        <taxon>rosids</taxon>
        <taxon>fabids</taxon>
        <taxon>Rosales</taxon>
        <taxon>Rosaceae</taxon>
        <taxon>Amygdaloideae</taxon>
        <taxon>Amygdaleae</taxon>
        <taxon>Prunus</taxon>
    </lineage>
</organism>
<dbReference type="Proteomes" id="UP000327085">
    <property type="component" value="Chromosome 6"/>
</dbReference>
<dbReference type="SUPFAM" id="SSF57667">
    <property type="entry name" value="beta-beta-alpha zinc fingers"/>
    <property type="match status" value="1"/>
</dbReference>
<dbReference type="Gene3D" id="3.30.160.60">
    <property type="entry name" value="Classic Zinc Finger"/>
    <property type="match status" value="1"/>
</dbReference>
<dbReference type="Pfam" id="PF13912">
    <property type="entry name" value="zf-C2H2_6"/>
    <property type="match status" value="3"/>
</dbReference>